<dbReference type="STRING" id="1030841.HMPREF9370_0244"/>
<sequence length="41" mass="4608">MVHSFIDISDACLKTICRQSGQPFQTGILFTDKLTIPQQLL</sequence>
<reference evidence="1 2" key="1">
    <citation type="submission" date="2011-06" db="EMBL/GenBank/DDBJ databases">
        <authorList>
            <person name="Muzny D."/>
            <person name="Qin X."/>
            <person name="Deng J."/>
            <person name="Jiang H."/>
            <person name="Liu Y."/>
            <person name="Qu J."/>
            <person name="Song X.-Z."/>
            <person name="Zhang L."/>
            <person name="Thornton R."/>
            <person name="Coyle M."/>
            <person name="Francisco L."/>
            <person name="Jackson L."/>
            <person name="Javaid M."/>
            <person name="Korchina V."/>
            <person name="Kovar C."/>
            <person name="Mata R."/>
            <person name="Mathew T."/>
            <person name="Ngo R."/>
            <person name="Nguyen L."/>
            <person name="Nguyen N."/>
            <person name="Okwuonu G."/>
            <person name="Ongeri F."/>
            <person name="Pham C."/>
            <person name="Simmons D."/>
            <person name="Wilczek-Boney K."/>
            <person name="Hale W."/>
            <person name="Jakkamsetti A."/>
            <person name="Pham P."/>
            <person name="Ruth R."/>
            <person name="San Lucas F."/>
            <person name="Warren J."/>
            <person name="Zhang J."/>
            <person name="Zhao Z."/>
            <person name="Zhou C."/>
            <person name="Zhu D."/>
            <person name="Lee S."/>
            <person name="Bess C."/>
            <person name="Blankenburg K."/>
            <person name="Forbes L."/>
            <person name="Fu Q."/>
            <person name="Gubbala S."/>
            <person name="Hirani K."/>
            <person name="Jayaseelan J.C."/>
            <person name="Lara F."/>
            <person name="Munidasa M."/>
            <person name="Palculict T."/>
            <person name="Patil S."/>
            <person name="Pu L.-L."/>
            <person name="Saada N."/>
            <person name="Tang L."/>
            <person name="Weissenberger G."/>
            <person name="Zhu Y."/>
            <person name="Hemphill L."/>
            <person name="Shang Y."/>
            <person name="Youmans B."/>
            <person name="Ayvaz T."/>
            <person name="Ross M."/>
            <person name="Santibanez J."/>
            <person name="Aqrawi P."/>
            <person name="Gross S."/>
            <person name="Joshi V."/>
            <person name="Fowler G."/>
            <person name="Nazareth L."/>
            <person name="Reid J."/>
            <person name="Worley K."/>
            <person name="Petrosino J."/>
            <person name="Highlander S."/>
            <person name="Gibbs R."/>
        </authorList>
    </citation>
    <scope>NUCLEOTIDE SEQUENCE [LARGE SCALE GENOMIC DNA]</scope>
    <source>
        <strain evidence="1 2">9715</strain>
    </source>
</reference>
<proteinExistence type="predicted"/>
<protein>
    <submittedName>
        <fullName evidence="1">Uncharacterized protein</fullName>
    </submittedName>
</protein>
<evidence type="ECO:0000313" key="2">
    <source>
        <dbReference type="Proteomes" id="UP000005336"/>
    </source>
</evidence>
<dbReference type="EMBL" id="AGAZ01000008">
    <property type="protein sequence ID" value="EGZ51215.1"/>
    <property type="molecule type" value="Genomic_DNA"/>
</dbReference>
<dbReference type="Proteomes" id="UP000005336">
    <property type="component" value="Unassembled WGS sequence"/>
</dbReference>
<gene>
    <name evidence="1" type="ORF">HMPREF9370_0244</name>
</gene>
<dbReference type="PATRIC" id="fig|1030841.3.peg.252"/>
<evidence type="ECO:0000313" key="1">
    <source>
        <dbReference type="EMBL" id="EGZ51215.1"/>
    </source>
</evidence>
<name>G4CMD5_9NEIS</name>
<comment type="caution">
    <text evidence="1">The sequence shown here is derived from an EMBL/GenBank/DDBJ whole genome shotgun (WGS) entry which is preliminary data.</text>
</comment>
<dbReference type="HOGENOM" id="CLU_3273322_0_0_4"/>
<keyword evidence="2" id="KW-1185">Reference proteome</keyword>
<accession>G4CMD5</accession>
<dbReference type="AlphaFoldDB" id="G4CMD5"/>
<organism evidence="1 2">
    <name type="scientific">Neisseria wadsworthii 9715</name>
    <dbReference type="NCBI Taxonomy" id="1030841"/>
    <lineage>
        <taxon>Bacteria</taxon>
        <taxon>Pseudomonadati</taxon>
        <taxon>Pseudomonadota</taxon>
        <taxon>Betaproteobacteria</taxon>
        <taxon>Neisseriales</taxon>
        <taxon>Neisseriaceae</taxon>
        <taxon>Neisseria</taxon>
    </lineage>
</organism>